<protein>
    <submittedName>
        <fullName evidence="1">Glutamate-1-semialdehyde 2,1-aminomutase</fullName>
    </submittedName>
</protein>
<sequence>MPRTTVSANRYNKNIKTKINSGILFYQLSQIKRLLLLLLSACVLSVLQQRVTVNADTKVLNILSLNQPGNSRYEVISLENAGTADEELVIKGNRTVELGPPNSLGLIYMVVTEYTADNNGYRVHSRIEAVPLLETRLSSSLLMSAAG</sequence>
<reference evidence="1" key="1">
    <citation type="submission" date="2014-11" db="EMBL/GenBank/DDBJ databases">
        <authorList>
            <person name="Geib S."/>
        </authorList>
    </citation>
    <scope>NUCLEOTIDE SEQUENCE</scope>
</reference>
<dbReference type="EMBL" id="GBXI01005683">
    <property type="protein sequence ID" value="JAD08609.1"/>
    <property type="molecule type" value="Transcribed_RNA"/>
</dbReference>
<organism evidence="1">
    <name type="scientific">Zeugodacus cucurbitae</name>
    <name type="common">Melon fruit fly</name>
    <name type="synonym">Bactrocera cucurbitae</name>
    <dbReference type="NCBI Taxonomy" id="28588"/>
    <lineage>
        <taxon>Eukaryota</taxon>
        <taxon>Metazoa</taxon>
        <taxon>Ecdysozoa</taxon>
        <taxon>Arthropoda</taxon>
        <taxon>Hexapoda</taxon>
        <taxon>Insecta</taxon>
        <taxon>Pterygota</taxon>
        <taxon>Neoptera</taxon>
        <taxon>Endopterygota</taxon>
        <taxon>Diptera</taxon>
        <taxon>Brachycera</taxon>
        <taxon>Muscomorpha</taxon>
        <taxon>Tephritoidea</taxon>
        <taxon>Tephritidae</taxon>
        <taxon>Zeugodacus</taxon>
        <taxon>Zeugodacus</taxon>
    </lineage>
</organism>
<evidence type="ECO:0000313" key="1">
    <source>
        <dbReference type="EMBL" id="JAD08609.1"/>
    </source>
</evidence>
<dbReference type="AlphaFoldDB" id="A0A0A1XB70"/>
<name>A0A0A1XB70_ZEUCU</name>
<accession>A0A0A1XB70</accession>
<reference evidence="1" key="2">
    <citation type="journal article" date="2015" name="Gigascience">
        <title>Reconstructing a comprehensive transcriptome assembly of a white-pupal translocated strain of the pest fruit fly Bactrocera cucurbitae.</title>
        <authorList>
            <person name="Sim S.B."/>
            <person name="Calla B."/>
            <person name="Hall B."/>
            <person name="DeRego T."/>
            <person name="Geib S.M."/>
        </authorList>
    </citation>
    <scope>NUCLEOTIDE SEQUENCE</scope>
</reference>
<gene>
    <name evidence="1" type="primary">hemL_1</name>
    <name evidence="1" type="ORF">g.10937</name>
</gene>
<proteinExistence type="predicted"/>